<dbReference type="Proteomes" id="UP000295733">
    <property type="component" value="Unassembled WGS sequence"/>
</dbReference>
<sequence length="122" mass="13705">MSDPQDPQRRAYYARVARLERMHSRGYGFEAPGTLGRSYYTHYQRSSRRRVPVLRIAAVVAAALILMKALIVSQIGVMDYNMRLDRFGADTVAQRSLAYVMQVDPITAWLGAELHKAFAAAG</sequence>
<evidence type="ECO:0000313" key="2">
    <source>
        <dbReference type="EMBL" id="TCP21781.1"/>
    </source>
</evidence>
<gene>
    <name evidence="2" type="ORF">EV656_10933</name>
</gene>
<accession>A0A4R2NK04</accession>
<comment type="caution">
    <text evidence="2">The sequence shown here is derived from an EMBL/GenBank/DDBJ whole genome shotgun (WGS) entry which is preliminary data.</text>
</comment>
<dbReference type="AlphaFoldDB" id="A0A4R2NK04"/>
<keyword evidence="3" id="KW-1185">Reference proteome</keyword>
<feature type="transmembrane region" description="Helical" evidence="1">
    <location>
        <begin position="53"/>
        <end position="77"/>
    </location>
</feature>
<evidence type="ECO:0000256" key="1">
    <source>
        <dbReference type="SAM" id="Phobius"/>
    </source>
</evidence>
<organism evidence="2 3">
    <name type="scientific">Rhodovulum adriaticum</name>
    <name type="common">Rhodopseudomonas adriatica</name>
    <dbReference type="NCBI Taxonomy" id="35804"/>
    <lineage>
        <taxon>Bacteria</taxon>
        <taxon>Pseudomonadati</taxon>
        <taxon>Pseudomonadota</taxon>
        <taxon>Alphaproteobacteria</taxon>
        <taxon>Rhodobacterales</taxon>
        <taxon>Paracoccaceae</taxon>
        <taxon>Rhodovulum</taxon>
    </lineage>
</organism>
<name>A0A4R2NK04_RHOAD</name>
<keyword evidence="1" id="KW-0472">Membrane</keyword>
<dbReference type="EMBL" id="SLXL01000009">
    <property type="protein sequence ID" value="TCP21781.1"/>
    <property type="molecule type" value="Genomic_DNA"/>
</dbReference>
<proteinExistence type="predicted"/>
<reference evidence="2 3" key="1">
    <citation type="submission" date="2019-03" db="EMBL/GenBank/DDBJ databases">
        <title>Genomic Encyclopedia of Type Strains, Phase IV (KMG-IV): sequencing the most valuable type-strain genomes for metagenomic binning, comparative biology and taxonomic classification.</title>
        <authorList>
            <person name="Goeker M."/>
        </authorList>
    </citation>
    <scope>NUCLEOTIDE SEQUENCE [LARGE SCALE GENOMIC DNA]</scope>
    <source>
        <strain evidence="2 3">DSM 2781</strain>
    </source>
</reference>
<keyword evidence="1" id="KW-1133">Transmembrane helix</keyword>
<dbReference type="RefSeq" id="WP_132604216.1">
    <property type="nucleotide sequence ID" value="NZ_NRRP01000012.1"/>
</dbReference>
<evidence type="ECO:0000313" key="3">
    <source>
        <dbReference type="Proteomes" id="UP000295733"/>
    </source>
</evidence>
<keyword evidence="1" id="KW-0812">Transmembrane</keyword>
<dbReference type="OrthoDB" id="7866534at2"/>
<protein>
    <submittedName>
        <fullName evidence="2">Uncharacterized protein</fullName>
    </submittedName>
</protein>